<name>A0ABD1H1X2_SALDI</name>
<organism evidence="2 3">
    <name type="scientific">Salvia divinorum</name>
    <name type="common">Maria pastora</name>
    <name type="synonym">Diviner's sage</name>
    <dbReference type="NCBI Taxonomy" id="28513"/>
    <lineage>
        <taxon>Eukaryota</taxon>
        <taxon>Viridiplantae</taxon>
        <taxon>Streptophyta</taxon>
        <taxon>Embryophyta</taxon>
        <taxon>Tracheophyta</taxon>
        <taxon>Spermatophyta</taxon>
        <taxon>Magnoliopsida</taxon>
        <taxon>eudicotyledons</taxon>
        <taxon>Gunneridae</taxon>
        <taxon>Pentapetalae</taxon>
        <taxon>asterids</taxon>
        <taxon>lamiids</taxon>
        <taxon>Lamiales</taxon>
        <taxon>Lamiaceae</taxon>
        <taxon>Nepetoideae</taxon>
        <taxon>Mentheae</taxon>
        <taxon>Salviinae</taxon>
        <taxon>Salvia</taxon>
        <taxon>Salvia subgen. Calosphace</taxon>
    </lineage>
</organism>
<keyword evidence="1" id="KW-0732">Signal</keyword>
<evidence type="ECO:0000256" key="1">
    <source>
        <dbReference type="SAM" id="SignalP"/>
    </source>
</evidence>
<dbReference type="AlphaFoldDB" id="A0ABD1H1X2"/>
<evidence type="ECO:0000313" key="2">
    <source>
        <dbReference type="EMBL" id="KAL1550247.1"/>
    </source>
</evidence>
<proteinExistence type="predicted"/>
<feature type="chain" id="PRO_5044873384" evidence="1">
    <location>
        <begin position="37"/>
        <end position="83"/>
    </location>
</feature>
<sequence length="83" mass="9792">MKEVINKTKRLSSHPPPRRRRRLRLLLLRWLIFSLSFKIFDSEAVKPPTTMAYWLGKIDVGFYFDPLKIIIVGAYQNWPATST</sequence>
<feature type="signal peptide" evidence="1">
    <location>
        <begin position="1"/>
        <end position="36"/>
    </location>
</feature>
<protein>
    <submittedName>
        <fullName evidence="2">Uncharacterized protein</fullName>
    </submittedName>
</protein>
<gene>
    <name evidence="2" type="ORF">AAHA92_18239</name>
</gene>
<evidence type="ECO:0000313" key="3">
    <source>
        <dbReference type="Proteomes" id="UP001567538"/>
    </source>
</evidence>
<keyword evidence="3" id="KW-1185">Reference proteome</keyword>
<dbReference type="Proteomes" id="UP001567538">
    <property type="component" value="Unassembled WGS sequence"/>
</dbReference>
<dbReference type="EMBL" id="JBEAFC010000007">
    <property type="protein sequence ID" value="KAL1550247.1"/>
    <property type="molecule type" value="Genomic_DNA"/>
</dbReference>
<reference evidence="2 3" key="1">
    <citation type="submission" date="2024-06" db="EMBL/GenBank/DDBJ databases">
        <title>A chromosome level genome sequence of Diviner's sage (Salvia divinorum).</title>
        <authorList>
            <person name="Ford S.A."/>
            <person name="Ro D.-K."/>
            <person name="Ness R.W."/>
            <person name="Phillips M.A."/>
        </authorList>
    </citation>
    <scope>NUCLEOTIDE SEQUENCE [LARGE SCALE GENOMIC DNA]</scope>
    <source>
        <strain evidence="2">SAF-2024a</strain>
        <tissue evidence="2">Leaf</tissue>
    </source>
</reference>
<comment type="caution">
    <text evidence="2">The sequence shown here is derived from an EMBL/GenBank/DDBJ whole genome shotgun (WGS) entry which is preliminary data.</text>
</comment>
<accession>A0ABD1H1X2</accession>